<feature type="region of interest" description="Disordered" evidence="1">
    <location>
        <begin position="92"/>
        <end position="119"/>
    </location>
</feature>
<evidence type="ECO:0000256" key="1">
    <source>
        <dbReference type="SAM" id="MobiDB-lite"/>
    </source>
</evidence>
<evidence type="ECO:0000313" key="3">
    <source>
        <dbReference type="Proteomes" id="UP000499080"/>
    </source>
</evidence>
<name>A0A4Y2UG82_ARAVE</name>
<dbReference type="Proteomes" id="UP000499080">
    <property type="component" value="Unassembled WGS sequence"/>
</dbReference>
<gene>
    <name evidence="2" type="ORF">AVEN_33054_1</name>
</gene>
<protein>
    <recommendedName>
        <fullName evidence="4">DUF4817 domain-containing protein</fullName>
    </recommendedName>
</protein>
<proteinExistence type="predicted"/>
<evidence type="ECO:0008006" key="4">
    <source>
        <dbReference type="Google" id="ProtNLM"/>
    </source>
</evidence>
<sequence>MASRREPPQSRGIDICQRRISGTLSCHPCIARWWQNPRNFPTVGFDHWEHGRSMTPSRNMLRHLRRMASRWPDDYFLFTKWKERLSGTMFSSESDVKTGSMDRTRFQPSRVKEVGPAFR</sequence>
<reference evidence="2 3" key="1">
    <citation type="journal article" date="2019" name="Sci. Rep.">
        <title>Orb-weaving spider Araneus ventricosus genome elucidates the spidroin gene catalogue.</title>
        <authorList>
            <person name="Kono N."/>
            <person name="Nakamura H."/>
            <person name="Ohtoshi R."/>
            <person name="Moran D.A.P."/>
            <person name="Shinohara A."/>
            <person name="Yoshida Y."/>
            <person name="Fujiwara M."/>
            <person name="Mori M."/>
            <person name="Tomita M."/>
            <person name="Arakawa K."/>
        </authorList>
    </citation>
    <scope>NUCLEOTIDE SEQUENCE [LARGE SCALE GENOMIC DNA]</scope>
</reference>
<keyword evidence="3" id="KW-1185">Reference proteome</keyword>
<organism evidence="2 3">
    <name type="scientific">Araneus ventricosus</name>
    <name type="common">Orbweaver spider</name>
    <name type="synonym">Epeira ventricosa</name>
    <dbReference type="NCBI Taxonomy" id="182803"/>
    <lineage>
        <taxon>Eukaryota</taxon>
        <taxon>Metazoa</taxon>
        <taxon>Ecdysozoa</taxon>
        <taxon>Arthropoda</taxon>
        <taxon>Chelicerata</taxon>
        <taxon>Arachnida</taxon>
        <taxon>Araneae</taxon>
        <taxon>Araneomorphae</taxon>
        <taxon>Entelegynae</taxon>
        <taxon>Araneoidea</taxon>
        <taxon>Araneidae</taxon>
        <taxon>Araneus</taxon>
    </lineage>
</organism>
<evidence type="ECO:0000313" key="2">
    <source>
        <dbReference type="EMBL" id="GBO11091.1"/>
    </source>
</evidence>
<accession>A0A4Y2UG82</accession>
<comment type="caution">
    <text evidence="2">The sequence shown here is derived from an EMBL/GenBank/DDBJ whole genome shotgun (WGS) entry which is preliminary data.</text>
</comment>
<feature type="compositionally biased region" description="Basic and acidic residues" evidence="1">
    <location>
        <begin position="94"/>
        <end position="113"/>
    </location>
</feature>
<dbReference type="EMBL" id="BGPR01036020">
    <property type="protein sequence ID" value="GBO11091.1"/>
    <property type="molecule type" value="Genomic_DNA"/>
</dbReference>
<dbReference type="AlphaFoldDB" id="A0A4Y2UG82"/>